<evidence type="ECO:0000313" key="1">
    <source>
        <dbReference type="EMBL" id="CAG8676047.1"/>
    </source>
</evidence>
<accession>A0ACA9NT79</accession>
<organism evidence="1 2">
    <name type="scientific">Racocetra persica</name>
    <dbReference type="NCBI Taxonomy" id="160502"/>
    <lineage>
        <taxon>Eukaryota</taxon>
        <taxon>Fungi</taxon>
        <taxon>Fungi incertae sedis</taxon>
        <taxon>Mucoromycota</taxon>
        <taxon>Glomeromycotina</taxon>
        <taxon>Glomeromycetes</taxon>
        <taxon>Diversisporales</taxon>
        <taxon>Gigasporaceae</taxon>
        <taxon>Racocetra</taxon>
    </lineage>
</organism>
<sequence length="255" mass="28630">MSQRDEPLLKTSINENTSPLHNSSVITKFHPISHTLITITQLILSTLCLLYIPSSKLLDDPVKCLNITTITLFFVQLLIESTRWLLYLQGDGIETNQSVKVMFKNLIENKGKHFAHALWITLFGAFMFHLIAVVFGAPAIDDVQNTWLFAIYISLLAIYPPAYAFKNHGPIWARVFSDGSPESIPEKLIYYTTVSTVVGAWLGAIVIPLDWDRPWQVWPIPCVIGGFIGHGIGSIISLLVCCFGDEDDTIQKKRK</sequence>
<evidence type="ECO:0000313" key="2">
    <source>
        <dbReference type="Proteomes" id="UP000789920"/>
    </source>
</evidence>
<comment type="caution">
    <text evidence="1">The sequence shown here is derived from an EMBL/GenBank/DDBJ whole genome shotgun (WGS) entry which is preliminary data.</text>
</comment>
<protein>
    <submittedName>
        <fullName evidence="1">30157_t:CDS:1</fullName>
    </submittedName>
</protein>
<proteinExistence type="predicted"/>
<reference evidence="1" key="1">
    <citation type="submission" date="2021-06" db="EMBL/GenBank/DDBJ databases">
        <authorList>
            <person name="Kallberg Y."/>
            <person name="Tangrot J."/>
            <person name="Rosling A."/>
        </authorList>
    </citation>
    <scope>NUCLEOTIDE SEQUENCE</scope>
    <source>
        <strain evidence="1">MA461A</strain>
    </source>
</reference>
<name>A0ACA9NT79_9GLOM</name>
<dbReference type="Proteomes" id="UP000789920">
    <property type="component" value="Unassembled WGS sequence"/>
</dbReference>
<gene>
    <name evidence="1" type="ORF">RPERSI_LOCUS8893</name>
</gene>
<keyword evidence="2" id="KW-1185">Reference proteome</keyword>
<dbReference type="EMBL" id="CAJVQC010016383">
    <property type="protein sequence ID" value="CAG8676047.1"/>
    <property type="molecule type" value="Genomic_DNA"/>
</dbReference>